<protein>
    <submittedName>
        <fullName evidence="1">Uncharacterized protein</fullName>
    </submittedName>
</protein>
<accession>S2KE65</accession>
<reference evidence="1 2" key="1">
    <citation type="journal article" date="2013" name="Genome Announc.">
        <title>Draft genome sequence of the moderately halophilic gammaproteobacterium Halomonas anticariensis FP35.</title>
        <authorList>
            <person name="Tahrioui A."/>
            <person name="Quesada E."/>
            <person name="Llamas I."/>
        </authorList>
    </citation>
    <scope>NUCLEOTIDE SEQUENCE [LARGE SCALE GENOMIC DNA]</scope>
    <source>
        <strain evidence="2">DSM 16096 / CECT 5854 / LMG 22089 / FP35</strain>
    </source>
</reference>
<dbReference type="STRING" id="1121939.L861_05905"/>
<organism evidence="1 2">
    <name type="scientific">Litchfieldella anticariensis (strain DSM 16096 / CECT 5854 / CIP 108499 / LMG 22089 / FP35)</name>
    <name type="common">Halomonas anticariensis</name>
    <dbReference type="NCBI Taxonomy" id="1121939"/>
    <lineage>
        <taxon>Bacteria</taxon>
        <taxon>Pseudomonadati</taxon>
        <taxon>Pseudomonadota</taxon>
        <taxon>Gammaproteobacteria</taxon>
        <taxon>Oceanospirillales</taxon>
        <taxon>Halomonadaceae</taxon>
        <taxon>Litchfieldella</taxon>
    </lineage>
</organism>
<dbReference type="EMBL" id="ASTJ01000040">
    <property type="protein sequence ID" value="EPC00472.1"/>
    <property type="molecule type" value="Genomic_DNA"/>
</dbReference>
<name>S2KE65_LITA3</name>
<proteinExistence type="predicted"/>
<sequence>MVAFGIPYFLPGLIVSFYFGGAGENTMPTPRDGKVRELKMGRKVRPGQGGRREWTLVELACLERHFHFMTMPELQMTHFPHRTQKAIRRMAYKLGLKKREPNRDYGQQPWTEEELSLVAQYYPTLKAREVQSRFLPHRSVLAIRHAAKKFGIRVFSVAPWTEQELAILRREFPRGGHRQVRKHLPHRSEAAIKFRARAEGLSYTPHGDGGHGEPWSVEELQRLEDNRALPAEELAALFPHRHKRSVINKRYQLGWTPVKQWSPEELQRLRDHLDLSVDQLCELFPDRPREGVRIKRDRLRRAQRKNHLARLAHESTDAEA</sequence>
<dbReference type="Proteomes" id="UP000014463">
    <property type="component" value="Unassembled WGS sequence"/>
</dbReference>
<dbReference type="PATRIC" id="fig|1121939.11.peg.3948"/>
<comment type="caution">
    <text evidence="1">The sequence shown here is derived from an EMBL/GenBank/DDBJ whole genome shotgun (WGS) entry which is preliminary data.</text>
</comment>
<keyword evidence="2" id="KW-1185">Reference proteome</keyword>
<evidence type="ECO:0000313" key="1">
    <source>
        <dbReference type="EMBL" id="EPC00472.1"/>
    </source>
</evidence>
<evidence type="ECO:0000313" key="2">
    <source>
        <dbReference type="Proteomes" id="UP000014463"/>
    </source>
</evidence>
<dbReference type="AlphaFoldDB" id="S2KE65"/>
<dbReference type="eggNOG" id="ENOG50330G4">
    <property type="taxonomic scope" value="Bacteria"/>
</dbReference>
<gene>
    <name evidence="1" type="ORF">L861_05905</name>
</gene>